<dbReference type="Proteomes" id="UP000565441">
    <property type="component" value="Unassembled WGS sequence"/>
</dbReference>
<feature type="transmembrane region" description="Helical" evidence="1">
    <location>
        <begin position="604"/>
        <end position="627"/>
    </location>
</feature>
<evidence type="ECO:0000313" key="3">
    <source>
        <dbReference type="Proteomes" id="UP000565441"/>
    </source>
</evidence>
<dbReference type="OrthoDB" id="3066754at2759"/>
<evidence type="ECO:0000256" key="1">
    <source>
        <dbReference type="SAM" id="Phobius"/>
    </source>
</evidence>
<feature type="transmembrane region" description="Helical" evidence="1">
    <location>
        <begin position="14"/>
        <end position="36"/>
    </location>
</feature>
<accession>A0A8H5HJD3</accession>
<organism evidence="2 3">
    <name type="scientific">Tricholomella constricta</name>
    <dbReference type="NCBI Taxonomy" id="117010"/>
    <lineage>
        <taxon>Eukaryota</taxon>
        <taxon>Fungi</taxon>
        <taxon>Dikarya</taxon>
        <taxon>Basidiomycota</taxon>
        <taxon>Agaricomycotina</taxon>
        <taxon>Agaricomycetes</taxon>
        <taxon>Agaricomycetidae</taxon>
        <taxon>Agaricales</taxon>
        <taxon>Tricholomatineae</taxon>
        <taxon>Lyophyllaceae</taxon>
        <taxon>Tricholomella</taxon>
    </lineage>
</organism>
<feature type="transmembrane region" description="Helical" evidence="1">
    <location>
        <begin position="85"/>
        <end position="111"/>
    </location>
</feature>
<keyword evidence="1" id="KW-0472">Membrane</keyword>
<name>A0A8H5HJD3_9AGAR</name>
<dbReference type="EMBL" id="JAACJP010000005">
    <property type="protein sequence ID" value="KAF5384385.1"/>
    <property type="molecule type" value="Genomic_DNA"/>
</dbReference>
<proteinExistence type="predicted"/>
<comment type="caution">
    <text evidence="2">The sequence shown here is derived from an EMBL/GenBank/DDBJ whole genome shotgun (WGS) entry which is preliminary data.</text>
</comment>
<reference evidence="2 3" key="1">
    <citation type="journal article" date="2020" name="ISME J.">
        <title>Uncovering the hidden diversity of litter-decomposition mechanisms in mushroom-forming fungi.</title>
        <authorList>
            <person name="Floudas D."/>
            <person name="Bentzer J."/>
            <person name="Ahren D."/>
            <person name="Johansson T."/>
            <person name="Persson P."/>
            <person name="Tunlid A."/>
        </authorList>
    </citation>
    <scope>NUCLEOTIDE SEQUENCE [LARGE SCALE GENOMIC DNA]</scope>
    <source>
        <strain evidence="2 3">CBS 661.87</strain>
    </source>
</reference>
<sequence>MIISSLLSIGQITFILRVAIQILTYAGLAIIGILILGSAPRVASISTHDTLNRIIGASSATKSTIKWIFTRIRRNQTDPTPPTHLLLILFLSLSYTIFTSLSDIGFLGFYACSVPGPNTIDSPASINSVDAAQSLVLANMINGTDLSKVKTYRCNSSSLVPFVNEVFSHNCTAWRNGTYADREFFSGLNITDTDALMPRQLARLLKTGDSDINTFYLGPTTHRLRTPVIEKGLAIEPHATGFSMVVGVPQLQPNTKVELAQTMAVEMDVGCMSLGIFDSRLMFDTELGQEFMRTNGTWRQYTGPDYMRDVLGKTVDNIRTYFQPFFNSSSLDAKGLLKSINGSNIILSGVANVATHRLPTSDPFASRPDSDFMGNCTEALQRQLSIPQGGRDVGSMCSLLGIGGTHSVDGAVLHGLERMVCATATRVSMVAATIQVDAARNMSLDLTRLPSDLTYVLADYYWDTRNVRNDTTEFSPFVPYERYTLTYNHISPTTHFIRPRNAHLFSNVVYGRGSGGNVISLMGDVIFDSIAHADERQKFAGLMLLDEGFEYVNTTTTALARWVGQVGGSYIIGSLGYNGWAALQSAPIEVFSTGGRMSSCYKPYYALGFVPLVFSTIGVMFWAFLLLPSGSLFGTQMVKAVYGGVRPYAAAICPGAPPKDTLLAWESSPQCHLQLISKSYPVTGDAHGTALEYLRSPP</sequence>
<keyword evidence="1" id="KW-1133">Transmembrane helix</keyword>
<gene>
    <name evidence="2" type="ORF">D9615_003135</name>
</gene>
<keyword evidence="3" id="KW-1185">Reference proteome</keyword>
<dbReference type="AlphaFoldDB" id="A0A8H5HJD3"/>
<protein>
    <submittedName>
        <fullName evidence="2">Uncharacterized protein</fullName>
    </submittedName>
</protein>
<keyword evidence="1" id="KW-0812">Transmembrane</keyword>
<evidence type="ECO:0000313" key="2">
    <source>
        <dbReference type="EMBL" id="KAF5384385.1"/>
    </source>
</evidence>